<reference evidence="3" key="1">
    <citation type="submission" date="2016-12" db="EMBL/GenBank/DDBJ databases">
        <title>Comparative genomics of four Isosphaeraceae planctomycetes: a common pool of plasmids and glycoside hydrolase genes.</title>
        <authorList>
            <person name="Ivanova A."/>
        </authorList>
    </citation>
    <scope>NUCLEOTIDE SEQUENCE [LARGE SCALE GENOMIC DNA]</scope>
    <source>
        <strain evidence="3">PX4</strain>
    </source>
</reference>
<protein>
    <recommendedName>
        <fullName evidence="1">General stress protein FMN-binding split barrel domain-containing protein</fullName>
    </recommendedName>
</protein>
<name>A0A1U7CTL9_9BACT</name>
<sequence>MDTQTAAAAGVRKVALMIRGVKVAMLTTTAPDGTLHSRPMATQEAEFDGALWFFTKSGSGKVDEILHDSEVNVSYAAPEDHRYVSVSGKAALVRDRDKIEELWSPVYRPWFAQGLDDPDVALLRVDVRKVAYWDMLAGGMVTMPTEEEADR</sequence>
<keyword evidence="3" id="KW-1185">Reference proteome</keyword>
<dbReference type="SUPFAM" id="SSF50475">
    <property type="entry name" value="FMN-binding split barrel"/>
    <property type="match status" value="1"/>
</dbReference>
<dbReference type="InterPro" id="IPR038725">
    <property type="entry name" value="YdaG_split_barrel_FMN-bd"/>
</dbReference>
<dbReference type="STRING" id="1387353.BSF38_03796"/>
<evidence type="ECO:0000313" key="2">
    <source>
        <dbReference type="EMBL" id="APW62258.1"/>
    </source>
</evidence>
<dbReference type="Gene3D" id="2.30.110.10">
    <property type="entry name" value="Electron Transport, Fmn-binding Protein, Chain A"/>
    <property type="match status" value="1"/>
</dbReference>
<evidence type="ECO:0000313" key="3">
    <source>
        <dbReference type="Proteomes" id="UP000186309"/>
    </source>
</evidence>
<dbReference type="KEGG" id="pbor:BSF38_03796"/>
<dbReference type="PANTHER" id="PTHR34818">
    <property type="entry name" value="PROTEIN BLI-3"/>
    <property type="match status" value="1"/>
</dbReference>
<gene>
    <name evidence="2" type="ORF">BSF38_03796</name>
</gene>
<dbReference type="RefSeq" id="WP_076348232.1">
    <property type="nucleotide sequence ID" value="NZ_CP019082.1"/>
</dbReference>
<evidence type="ECO:0000259" key="1">
    <source>
        <dbReference type="Pfam" id="PF16242"/>
    </source>
</evidence>
<dbReference type="OrthoDB" id="9795235at2"/>
<accession>A0A1U7CTL9</accession>
<dbReference type="AlphaFoldDB" id="A0A1U7CTL9"/>
<dbReference type="Proteomes" id="UP000186309">
    <property type="component" value="Chromosome"/>
</dbReference>
<proteinExistence type="predicted"/>
<dbReference type="PANTHER" id="PTHR34818:SF1">
    <property type="entry name" value="PROTEIN BLI-3"/>
    <property type="match status" value="1"/>
</dbReference>
<dbReference type="Pfam" id="PF16242">
    <property type="entry name" value="Pyrid_ox_like"/>
    <property type="match status" value="1"/>
</dbReference>
<feature type="domain" description="General stress protein FMN-binding split barrel" evidence="1">
    <location>
        <begin position="11"/>
        <end position="141"/>
    </location>
</feature>
<organism evidence="2 3">
    <name type="scientific">Paludisphaera borealis</name>
    <dbReference type="NCBI Taxonomy" id="1387353"/>
    <lineage>
        <taxon>Bacteria</taxon>
        <taxon>Pseudomonadati</taxon>
        <taxon>Planctomycetota</taxon>
        <taxon>Planctomycetia</taxon>
        <taxon>Isosphaerales</taxon>
        <taxon>Isosphaeraceae</taxon>
        <taxon>Paludisphaera</taxon>
    </lineage>
</organism>
<dbReference type="InterPro" id="IPR052917">
    <property type="entry name" value="Stress-Dev_Protein"/>
</dbReference>
<dbReference type="EMBL" id="CP019082">
    <property type="protein sequence ID" value="APW62258.1"/>
    <property type="molecule type" value="Genomic_DNA"/>
</dbReference>
<dbReference type="InterPro" id="IPR012349">
    <property type="entry name" value="Split_barrel_FMN-bd"/>
</dbReference>